<dbReference type="SUPFAM" id="SSF159774">
    <property type="entry name" value="YerB-like"/>
    <property type="match status" value="1"/>
</dbReference>
<dbReference type="Gene3D" id="3.50.90.10">
    <property type="entry name" value="YerB-like"/>
    <property type="match status" value="1"/>
</dbReference>
<dbReference type="PROSITE" id="PS51257">
    <property type="entry name" value="PROKAR_LIPOPROTEIN"/>
    <property type="match status" value="1"/>
</dbReference>
<evidence type="ECO:0000259" key="1">
    <source>
        <dbReference type="Pfam" id="PF11258"/>
    </source>
</evidence>
<evidence type="ECO:0000259" key="2">
    <source>
        <dbReference type="Pfam" id="PF17479"/>
    </source>
</evidence>
<dbReference type="InterPro" id="IPR035328">
    <property type="entry name" value="DUF3048_C"/>
</dbReference>
<feature type="domain" description="DUF3048" evidence="1">
    <location>
        <begin position="51"/>
        <end position="189"/>
    </location>
</feature>
<reference evidence="3" key="1">
    <citation type="submission" date="2020-05" db="EMBL/GenBank/DDBJ databases">
        <authorList>
            <person name="Chiriac C."/>
            <person name="Salcher M."/>
            <person name="Ghai R."/>
            <person name="Kavagutti S V."/>
        </authorList>
    </citation>
    <scope>NUCLEOTIDE SEQUENCE</scope>
</reference>
<organism evidence="3">
    <name type="scientific">freshwater metagenome</name>
    <dbReference type="NCBI Taxonomy" id="449393"/>
    <lineage>
        <taxon>unclassified sequences</taxon>
        <taxon>metagenomes</taxon>
        <taxon>ecological metagenomes</taxon>
    </lineage>
</organism>
<proteinExistence type="predicted"/>
<evidence type="ECO:0000313" key="3">
    <source>
        <dbReference type="EMBL" id="CAB4550612.1"/>
    </source>
</evidence>
<feature type="domain" description="DUF3048" evidence="2">
    <location>
        <begin position="228"/>
        <end position="333"/>
    </location>
</feature>
<dbReference type="InterPro" id="IPR023158">
    <property type="entry name" value="YerB-like_sf"/>
</dbReference>
<accession>A0A6J6CGI2</accession>
<gene>
    <name evidence="3" type="ORF">UFOPK1572_00138</name>
</gene>
<dbReference type="Pfam" id="PF17479">
    <property type="entry name" value="DUF3048_C"/>
    <property type="match status" value="1"/>
</dbReference>
<dbReference type="InterPro" id="IPR021416">
    <property type="entry name" value="DUF3048_N"/>
</dbReference>
<dbReference type="AlphaFoldDB" id="A0A6J6CGI2"/>
<dbReference type="Pfam" id="PF11258">
    <property type="entry name" value="DUF3048"/>
    <property type="match status" value="1"/>
</dbReference>
<sequence length="358" mass="37919">MNRRRTMLTLTAAGVLVATLAACGGGGSSSSTDVSTTTAAGDIAPGVLYPLTGLAVTDPIAAGRPALAVKIDNHPIARPQTGLNKADIVFEENVEGITRFIAVFHSEGSDPVGPIRSGRTQDIDLLSSYNKPLFAWSGGNANVTRAVNSSSLVNVGHSASKGKGGYFRSQERKAPHNLYAQTKDLWTLAPEGSGPPPVQFTFRGESDARPATSTPFDGAKVSMTGLKVFWKWDAAAKNFVRFTENSRRQLEPHVSDDVQVNAKNVIVLYATYESSAADKKSPHAVTVGKGTGFVLTDGGLVEMKWERANAETPFTLTDNAGAVIRMTPGRTWIEVSRRNSLAAVGIGVDPATVAWPVP</sequence>
<dbReference type="EMBL" id="CAEZTC010000009">
    <property type="protein sequence ID" value="CAB4550612.1"/>
    <property type="molecule type" value="Genomic_DNA"/>
</dbReference>
<name>A0A6J6CGI2_9ZZZZ</name>
<protein>
    <submittedName>
        <fullName evidence="3">Unannotated protein</fullName>
    </submittedName>
</protein>